<dbReference type="FunCoup" id="S0EUP2">
    <property type="interactions" value="21"/>
</dbReference>
<feature type="domain" description="Mechanosensitive ion channel MscS" evidence="8">
    <location>
        <begin position="126"/>
        <end position="190"/>
    </location>
</feature>
<name>S0EUP2_CHTCT</name>
<evidence type="ECO:0000313" key="9">
    <source>
        <dbReference type="EMBL" id="CCW34072.1"/>
    </source>
</evidence>
<dbReference type="Gene3D" id="1.10.287.1260">
    <property type="match status" value="1"/>
</dbReference>
<dbReference type="SUPFAM" id="SSF82861">
    <property type="entry name" value="Mechanosensitive channel protein MscS (YggB), transmembrane region"/>
    <property type="match status" value="1"/>
</dbReference>
<evidence type="ECO:0000259" key="8">
    <source>
        <dbReference type="Pfam" id="PF00924"/>
    </source>
</evidence>
<dbReference type="InterPro" id="IPR006685">
    <property type="entry name" value="MscS_channel_2nd"/>
</dbReference>
<dbReference type="Pfam" id="PF00924">
    <property type="entry name" value="MS_channel_2nd"/>
    <property type="match status" value="1"/>
</dbReference>
<comment type="subcellular location">
    <subcellularLocation>
        <location evidence="1">Cell membrane</location>
        <topology evidence="1">Multi-pass membrane protein</topology>
    </subcellularLocation>
</comment>
<comment type="similarity">
    <text evidence="2">Belongs to the MscS (TC 1.A.23) family.</text>
</comment>
<dbReference type="STRING" id="454171.CP488_00922"/>
<keyword evidence="6 7" id="KW-0472">Membrane</keyword>
<sequence length="282" mass="30764">MPLTLEHKLGRYLDPVYWQNIWHLFVNRGLEALIQVVVLIFLYFVLRSVLFRIVDGGMARIVRHHPDGAGLGRMKTLQGLARSILSYLLFFIFGVLILKAIGVNIIPFIEAAGVIGLAIGFGAQKLVRDMISGFFIIVDNTFMVGEMVTIAGVTGVVQNIGMRVTRIVDNSGRIYMIANGDIGTVTNLSRNPIVDFVEINVAASADLQKIMEVVEAIGKQLVEAPGSVLKKAPTLEGIMAFSASSMTIRVSLATDPIHLSTEQMRLRGALREAFIEAGIALA</sequence>
<dbReference type="InterPro" id="IPR011066">
    <property type="entry name" value="MscS_channel_C_sf"/>
</dbReference>
<evidence type="ECO:0000256" key="4">
    <source>
        <dbReference type="ARBA" id="ARBA00022692"/>
    </source>
</evidence>
<dbReference type="HOGENOM" id="CLU_037945_8_2_0"/>
<evidence type="ECO:0000256" key="1">
    <source>
        <dbReference type="ARBA" id="ARBA00004651"/>
    </source>
</evidence>
<protein>
    <submittedName>
        <fullName evidence="9">Small-conductance mechanosensitive channel</fullName>
    </submittedName>
</protein>
<dbReference type="PATRIC" id="fig|1303518.3.peg.236"/>
<dbReference type="OrthoDB" id="9809206at2"/>
<reference evidence="10" key="1">
    <citation type="submission" date="2013-03" db="EMBL/GenBank/DDBJ databases">
        <title>Genome sequence of Chthonomonas calidirosea, the first sequenced genome from the Armatimonadetes phylum (formally candidate division OP10).</title>
        <authorList>
            <person name="Lee K.C.Y."/>
            <person name="Morgan X.C."/>
            <person name="Dunfield P.F."/>
            <person name="Tamas I."/>
            <person name="Houghton K.M."/>
            <person name="Vyssotski M."/>
            <person name="Ryan J.L.J."/>
            <person name="Lagutin K."/>
            <person name="McDonald I.R."/>
            <person name="Stott M.B."/>
        </authorList>
    </citation>
    <scope>NUCLEOTIDE SEQUENCE [LARGE SCALE GENOMIC DNA]</scope>
    <source>
        <strain evidence="10">DSM 23976 / ICMP 18418 / T49</strain>
    </source>
</reference>
<feature type="transmembrane region" description="Helical" evidence="7">
    <location>
        <begin position="32"/>
        <end position="54"/>
    </location>
</feature>
<dbReference type="InterPro" id="IPR010920">
    <property type="entry name" value="LSM_dom_sf"/>
</dbReference>
<dbReference type="EMBL" id="HF951689">
    <property type="protein sequence ID" value="CCW34072.1"/>
    <property type="molecule type" value="Genomic_DNA"/>
</dbReference>
<dbReference type="SUPFAM" id="SSF82689">
    <property type="entry name" value="Mechanosensitive channel protein MscS (YggB), C-terminal domain"/>
    <property type="match status" value="1"/>
</dbReference>
<evidence type="ECO:0000256" key="7">
    <source>
        <dbReference type="SAM" id="Phobius"/>
    </source>
</evidence>
<keyword evidence="5 7" id="KW-1133">Transmembrane helix</keyword>
<evidence type="ECO:0000256" key="6">
    <source>
        <dbReference type="ARBA" id="ARBA00023136"/>
    </source>
</evidence>
<accession>S0EUP2</accession>
<dbReference type="Gene3D" id="3.30.70.100">
    <property type="match status" value="1"/>
</dbReference>
<evidence type="ECO:0000256" key="5">
    <source>
        <dbReference type="ARBA" id="ARBA00022989"/>
    </source>
</evidence>
<dbReference type="PANTHER" id="PTHR30460">
    <property type="entry name" value="MODERATE CONDUCTANCE MECHANOSENSITIVE CHANNEL YBIO"/>
    <property type="match status" value="1"/>
</dbReference>
<feature type="transmembrane region" description="Helical" evidence="7">
    <location>
        <begin position="80"/>
        <end position="98"/>
    </location>
</feature>
<dbReference type="GO" id="GO:0005886">
    <property type="term" value="C:plasma membrane"/>
    <property type="evidence" value="ECO:0007669"/>
    <property type="project" value="UniProtKB-SubCell"/>
</dbReference>
<gene>
    <name evidence="9" type="ORF">CCALI_00235</name>
</gene>
<keyword evidence="3" id="KW-1003">Cell membrane</keyword>
<evidence type="ECO:0000256" key="2">
    <source>
        <dbReference type="ARBA" id="ARBA00008017"/>
    </source>
</evidence>
<dbReference type="SUPFAM" id="SSF50182">
    <property type="entry name" value="Sm-like ribonucleoproteins"/>
    <property type="match status" value="1"/>
</dbReference>
<keyword evidence="4 7" id="KW-0812">Transmembrane</keyword>
<organism evidence="9 10">
    <name type="scientific">Chthonomonas calidirosea (strain DSM 23976 / ICMP 18418 / T49)</name>
    <dbReference type="NCBI Taxonomy" id="1303518"/>
    <lineage>
        <taxon>Bacteria</taxon>
        <taxon>Bacillati</taxon>
        <taxon>Armatimonadota</taxon>
        <taxon>Chthonomonadia</taxon>
        <taxon>Chthonomonadales</taxon>
        <taxon>Chthonomonadaceae</taxon>
        <taxon>Chthonomonas</taxon>
    </lineage>
</organism>
<dbReference type="InParanoid" id="S0EUP2"/>
<dbReference type="KEGG" id="ccz:CCALI_00235"/>
<dbReference type="Proteomes" id="UP000014227">
    <property type="component" value="Chromosome I"/>
</dbReference>
<dbReference type="eggNOG" id="COG0668">
    <property type="taxonomic scope" value="Bacteria"/>
</dbReference>
<dbReference type="Gene3D" id="2.30.30.60">
    <property type="match status" value="1"/>
</dbReference>
<dbReference type="InterPro" id="IPR023408">
    <property type="entry name" value="MscS_beta-dom_sf"/>
</dbReference>
<dbReference type="PANTHER" id="PTHR30460:SF0">
    <property type="entry name" value="MODERATE CONDUCTANCE MECHANOSENSITIVE CHANNEL YBIO"/>
    <property type="match status" value="1"/>
</dbReference>
<dbReference type="GO" id="GO:0008381">
    <property type="term" value="F:mechanosensitive monoatomic ion channel activity"/>
    <property type="evidence" value="ECO:0007669"/>
    <property type="project" value="InterPro"/>
</dbReference>
<dbReference type="RefSeq" id="WP_016481636.1">
    <property type="nucleotide sequence ID" value="NC_021487.1"/>
</dbReference>
<dbReference type="AlphaFoldDB" id="S0EUP2"/>
<keyword evidence="10" id="KW-1185">Reference proteome</keyword>
<evidence type="ECO:0000313" key="10">
    <source>
        <dbReference type="Proteomes" id="UP000014227"/>
    </source>
</evidence>
<dbReference type="InterPro" id="IPR045276">
    <property type="entry name" value="YbiO_bact"/>
</dbReference>
<dbReference type="InterPro" id="IPR011014">
    <property type="entry name" value="MscS_channel_TM-2"/>
</dbReference>
<proteinExistence type="inferred from homology"/>
<evidence type="ECO:0000256" key="3">
    <source>
        <dbReference type="ARBA" id="ARBA00022475"/>
    </source>
</evidence>